<dbReference type="EMBL" id="CATOUU010000132">
    <property type="protein sequence ID" value="CAI9917460.1"/>
    <property type="molecule type" value="Genomic_DNA"/>
</dbReference>
<evidence type="ECO:0000313" key="3">
    <source>
        <dbReference type="EMBL" id="CAL6076543.1"/>
    </source>
</evidence>
<protein>
    <submittedName>
        <fullName evidence="3">Hypothetical_protein</fullName>
    </submittedName>
</protein>
<gene>
    <name evidence="2" type="ORF">HINF_LOCUS50174</name>
    <name evidence="1" type="ORF">HINF_LOCUS5105</name>
    <name evidence="3" type="ORF">HINF_LOCUS57740</name>
    <name evidence="4" type="ORF">HINF_LOCUS76033</name>
</gene>
<dbReference type="AlphaFoldDB" id="A0AA86NE13"/>
<name>A0AA86NE13_9EUKA</name>
<keyword evidence="5" id="KW-1185">Reference proteome</keyword>
<evidence type="ECO:0000313" key="4">
    <source>
        <dbReference type="EMBL" id="CAL6110679.1"/>
    </source>
</evidence>
<evidence type="ECO:0000313" key="5">
    <source>
        <dbReference type="Proteomes" id="UP001642409"/>
    </source>
</evidence>
<dbReference type="EMBL" id="CATOUU010000954">
    <property type="protein sequence ID" value="CAI9962529.1"/>
    <property type="molecule type" value="Genomic_DNA"/>
</dbReference>
<evidence type="ECO:0000313" key="2">
    <source>
        <dbReference type="EMBL" id="CAI9962529.1"/>
    </source>
</evidence>
<dbReference type="Proteomes" id="UP001642409">
    <property type="component" value="Unassembled WGS sequence"/>
</dbReference>
<reference evidence="1" key="1">
    <citation type="submission" date="2023-06" db="EMBL/GenBank/DDBJ databases">
        <authorList>
            <person name="Kurt Z."/>
        </authorList>
    </citation>
    <scope>NUCLEOTIDE SEQUENCE</scope>
</reference>
<evidence type="ECO:0000313" key="1">
    <source>
        <dbReference type="EMBL" id="CAI9917460.1"/>
    </source>
</evidence>
<proteinExistence type="predicted"/>
<organism evidence="1">
    <name type="scientific">Hexamita inflata</name>
    <dbReference type="NCBI Taxonomy" id="28002"/>
    <lineage>
        <taxon>Eukaryota</taxon>
        <taxon>Metamonada</taxon>
        <taxon>Diplomonadida</taxon>
        <taxon>Hexamitidae</taxon>
        <taxon>Hexamitinae</taxon>
        <taxon>Hexamita</taxon>
    </lineage>
</organism>
<accession>A0AA86NE13</accession>
<comment type="caution">
    <text evidence="1">The sequence shown here is derived from an EMBL/GenBank/DDBJ whole genome shotgun (WGS) entry which is preliminary data.</text>
</comment>
<sequence>MRGHVKTLGENFVWRKKRAGGRAQQGNVSQQAAGGAAGILEKNDTLNALYGEGYSRKGKLAWTRRAWECRASPTPAGERAALGPEEGEAGALGRLRGRGDLGELRGRAAAGGTGSAGGPGWRLRTMRVLDSPSRQKATGRENLLRQVVQQGNSVKSWFGWRLPIGAALQDVATWLNLPEGQAKIKDQAMHARYKLIHR</sequence>
<dbReference type="EMBL" id="CAXDID020000320">
    <property type="protein sequence ID" value="CAL6076543.1"/>
    <property type="molecule type" value="Genomic_DNA"/>
</dbReference>
<reference evidence="3 5" key="2">
    <citation type="submission" date="2024-07" db="EMBL/GenBank/DDBJ databases">
        <authorList>
            <person name="Akdeniz Z."/>
        </authorList>
    </citation>
    <scope>NUCLEOTIDE SEQUENCE [LARGE SCALE GENOMIC DNA]</scope>
</reference>
<dbReference type="EMBL" id="CAXDID020000694">
    <property type="protein sequence ID" value="CAL6110679.1"/>
    <property type="molecule type" value="Genomic_DNA"/>
</dbReference>